<evidence type="ECO:0000256" key="2">
    <source>
        <dbReference type="SAM" id="Phobius"/>
    </source>
</evidence>
<evidence type="ECO:0000313" key="4">
    <source>
        <dbReference type="Proteomes" id="UP001500368"/>
    </source>
</evidence>
<keyword evidence="2" id="KW-0812">Transmembrane</keyword>
<keyword evidence="4" id="KW-1185">Reference proteome</keyword>
<dbReference type="Pfam" id="PF10935">
    <property type="entry name" value="DUF2637"/>
    <property type="match status" value="1"/>
</dbReference>
<keyword evidence="2" id="KW-0472">Membrane</keyword>
<accession>A0ABP9G759</accession>
<dbReference type="EMBL" id="BAABLW010000007">
    <property type="protein sequence ID" value="GAA4924711.1"/>
    <property type="molecule type" value="Genomic_DNA"/>
</dbReference>
<gene>
    <name evidence="3" type="ORF">GCM10025790_22470</name>
</gene>
<name>A0ABP9G759_9MICC</name>
<feature type="transmembrane region" description="Helical" evidence="2">
    <location>
        <begin position="182"/>
        <end position="203"/>
    </location>
</feature>
<reference evidence="4" key="1">
    <citation type="journal article" date="2019" name="Int. J. Syst. Evol. Microbiol.">
        <title>The Global Catalogue of Microorganisms (GCM) 10K type strain sequencing project: providing services to taxonomists for standard genome sequencing and annotation.</title>
        <authorList>
            <consortium name="The Broad Institute Genomics Platform"/>
            <consortium name="The Broad Institute Genome Sequencing Center for Infectious Disease"/>
            <person name="Wu L."/>
            <person name="Ma J."/>
        </authorList>
    </citation>
    <scope>NUCLEOTIDE SEQUENCE [LARGE SCALE GENOMIC DNA]</scope>
    <source>
        <strain evidence="4">JCM 19129</strain>
    </source>
</reference>
<feature type="compositionally biased region" description="Polar residues" evidence="1">
    <location>
        <begin position="22"/>
        <end position="38"/>
    </location>
</feature>
<organism evidence="3 4">
    <name type="scientific">Nesterenkonia rhizosphaerae</name>
    <dbReference type="NCBI Taxonomy" id="1348272"/>
    <lineage>
        <taxon>Bacteria</taxon>
        <taxon>Bacillati</taxon>
        <taxon>Actinomycetota</taxon>
        <taxon>Actinomycetes</taxon>
        <taxon>Micrococcales</taxon>
        <taxon>Micrococcaceae</taxon>
        <taxon>Nesterenkonia</taxon>
    </lineage>
</organism>
<sequence length="362" mass="41022">MSSQIITDPTVRLDLDTDQDQARTVSRPQSNQRMSEQNPVVPPDRQDSSEGTEEVDHKMRTSSDRQKPTPVQAPASVSHRINPDSRAFILAITIGVIIAGLVAFAISFVALMEVAAWLGLPWWMHWAVPTFIDLAILVYAGSVLIHRARGESIWKSWMMLAIFTCLSIVANVSHALSYPQDVQWQSIVGATIAGMVPFAVFAATEQLASVAVEDPNSRYRDMRRQQEMVLRREKLESEREEREHQQAMEQQERQMRREEHHAKLEVARVKHELTINAMREGLITDPAQLSQLTQPAPEPEPVQRQNPAPMDEVAEFISSRTKQGLDTTKHDIAHHFGCVEKTGYRRLVALRDQRPEIFLTQA</sequence>
<feature type="region of interest" description="Disordered" evidence="1">
    <location>
        <begin position="1"/>
        <end position="78"/>
    </location>
</feature>
<dbReference type="RefSeq" id="WP_345478098.1">
    <property type="nucleotide sequence ID" value="NZ_BAABLW010000007.1"/>
</dbReference>
<evidence type="ECO:0000256" key="1">
    <source>
        <dbReference type="SAM" id="MobiDB-lite"/>
    </source>
</evidence>
<evidence type="ECO:0008006" key="5">
    <source>
        <dbReference type="Google" id="ProtNLM"/>
    </source>
</evidence>
<comment type="caution">
    <text evidence="3">The sequence shown here is derived from an EMBL/GenBank/DDBJ whole genome shotgun (WGS) entry which is preliminary data.</text>
</comment>
<evidence type="ECO:0000313" key="3">
    <source>
        <dbReference type="EMBL" id="GAA4924711.1"/>
    </source>
</evidence>
<feature type="compositionally biased region" description="Basic and acidic residues" evidence="1">
    <location>
        <begin position="44"/>
        <end position="67"/>
    </location>
</feature>
<feature type="transmembrane region" description="Helical" evidence="2">
    <location>
        <begin position="157"/>
        <end position="176"/>
    </location>
</feature>
<keyword evidence="2" id="KW-1133">Transmembrane helix</keyword>
<dbReference type="InterPro" id="IPR021235">
    <property type="entry name" value="DUF2637"/>
</dbReference>
<feature type="transmembrane region" description="Helical" evidence="2">
    <location>
        <begin position="123"/>
        <end position="145"/>
    </location>
</feature>
<feature type="region of interest" description="Disordered" evidence="1">
    <location>
        <begin position="234"/>
        <end position="253"/>
    </location>
</feature>
<proteinExistence type="predicted"/>
<dbReference type="Proteomes" id="UP001500368">
    <property type="component" value="Unassembled WGS sequence"/>
</dbReference>
<feature type="transmembrane region" description="Helical" evidence="2">
    <location>
        <begin position="88"/>
        <end position="111"/>
    </location>
</feature>
<protein>
    <recommendedName>
        <fullName evidence="5">DUF2637 domain-containing protein</fullName>
    </recommendedName>
</protein>